<gene>
    <name evidence="2" type="ORF">CR513_06454</name>
</gene>
<organism evidence="2 3">
    <name type="scientific">Mucuna pruriens</name>
    <name type="common">Velvet bean</name>
    <name type="synonym">Dolichos pruriens</name>
    <dbReference type="NCBI Taxonomy" id="157652"/>
    <lineage>
        <taxon>Eukaryota</taxon>
        <taxon>Viridiplantae</taxon>
        <taxon>Streptophyta</taxon>
        <taxon>Embryophyta</taxon>
        <taxon>Tracheophyta</taxon>
        <taxon>Spermatophyta</taxon>
        <taxon>Magnoliopsida</taxon>
        <taxon>eudicotyledons</taxon>
        <taxon>Gunneridae</taxon>
        <taxon>Pentapetalae</taxon>
        <taxon>rosids</taxon>
        <taxon>fabids</taxon>
        <taxon>Fabales</taxon>
        <taxon>Fabaceae</taxon>
        <taxon>Papilionoideae</taxon>
        <taxon>50 kb inversion clade</taxon>
        <taxon>NPAAA clade</taxon>
        <taxon>indigoferoid/millettioid clade</taxon>
        <taxon>Phaseoleae</taxon>
        <taxon>Mucuna</taxon>
    </lineage>
</organism>
<proteinExistence type="predicted"/>
<feature type="domain" description="Retrovirus-related Pol polyprotein from transposon TNT 1-94-like beta-barrel" evidence="1">
    <location>
        <begin position="58"/>
        <end position="107"/>
    </location>
</feature>
<feature type="non-terminal residue" evidence="2">
    <location>
        <position position="1"/>
    </location>
</feature>
<evidence type="ECO:0000313" key="2">
    <source>
        <dbReference type="EMBL" id="RDY09213.1"/>
    </source>
</evidence>
<dbReference type="InterPro" id="IPR054722">
    <property type="entry name" value="PolX-like_BBD"/>
</dbReference>
<evidence type="ECO:0000259" key="1">
    <source>
        <dbReference type="Pfam" id="PF22936"/>
    </source>
</evidence>
<sequence length="146" mass="16450">MWLNQTTSDKENVVEHPSTSQLDQDIQAFSKEEMDLLRVLLNSTHKSLGSCGLTMKVSKDQLITVANGDHVSIVGFDNVQLLSSLSLHNVLHVPKLTNNIISIHRLIQDWNCSVTFCRSHCVIQDLTMGRMIGIAKEYFPSNQRET</sequence>
<dbReference type="EMBL" id="QJKJ01001097">
    <property type="protein sequence ID" value="RDY09213.1"/>
    <property type="molecule type" value="Genomic_DNA"/>
</dbReference>
<protein>
    <recommendedName>
        <fullName evidence="1">Retrovirus-related Pol polyprotein from transposon TNT 1-94-like beta-barrel domain-containing protein</fullName>
    </recommendedName>
</protein>
<name>A0A371I2F7_MUCPR</name>
<accession>A0A371I2F7</accession>
<dbReference type="Proteomes" id="UP000257109">
    <property type="component" value="Unassembled WGS sequence"/>
</dbReference>
<dbReference type="OrthoDB" id="1938972at2759"/>
<dbReference type="Pfam" id="PF22936">
    <property type="entry name" value="Pol_BBD"/>
    <property type="match status" value="1"/>
</dbReference>
<keyword evidence="3" id="KW-1185">Reference proteome</keyword>
<reference evidence="2" key="1">
    <citation type="submission" date="2018-05" db="EMBL/GenBank/DDBJ databases">
        <title>Draft genome of Mucuna pruriens seed.</title>
        <authorList>
            <person name="Nnadi N.E."/>
            <person name="Vos R."/>
            <person name="Hasami M.H."/>
            <person name="Devisetty U.K."/>
            <person name="Aguiy J.C."/>
        </authorList>
    </citation>
    <scope>NUCLEOTIDE SEQUENCE [LARGE SCALE GENOMIC DNA]</scope>
    <source>
        <strain evidence="2">JCA_2017</strain>
    </source>
</reference>
<dbReference type="AlphaFoldDB" id="A0A371I2F7"/>
<evidence type="ECO:0000313" key="3">
    <source>
        <dbReference type="Proteomes" id="UP000257109"/>
    </source>
</evidence>
<comment type="caution">
    <text evidence="2">The sequence shown here is derived from an EMBL/GenBank/DDBJ whole genome shotgun (WGS) entry which is preliminary data.</text>
</comment>